<reference evidence="13 14" key="1">
    <citation type="journal article" date="2008" name="Nature">
        <title>Genome analysis of the platypus reveals unique signatures of evolution.</title>
        <authorList>
            <person name="Warren W.C."/>
            <person name="Hillier L.W."/>
            <person name="Marshall Graves J.A."/>
            <person name="Birney E."/>
            <person name="Ponting C.P."/>
            <person name="Grutzner F."/>
            <person name="Belov K."/>
            <person name="Miller W."/>
            <person name="Clarke L."/>
            <person name="Chinwalla A.T."/>
            <person name="Yang S.P."/>
            <person name="Heger A."/>
            <person name="Locke D.P."/>
            <person name="Miethke P."/>
            <person name="Waters P.D."/>
            <person name="Veyrunes F."/>
            <person name="Fulton L."/>
            <person name="Fulton B."/>
            <person name="Graves T."/>
            <person name="Wallis J."/>
            <person name="Puente X.S."/>
            <person name="Lopez-Otin C."/>
            <person name="Ordonez G.R."/>
            <person name="Eichler E.E."/>
            <person name="Chen L."/>
            <person name="Cheng Z."/>
            <person name="Deakin J.E."/>
            <person name="Alsop A."/>
            <person name="Thompson K."/>
            <person name="Kirby P."/>
            <person name="Papenfuss A.T."/>
            <person name="Wakefield M.J."/>
            <person name="Olender T."/>
            <person name="Lancet D."/>
            <person name="Huttley G.A."/>
            <person name="Smit A.F."/>
            <person name="Pask A."/>
            <person name="Temple-Smith P."/>
            <person name="Batzer M.A."/>
            <person name="Walker J.A."/>
            <person name="Konkel M.K."/>
            <person name="Harris R.S."/>
            <person name="Whittington C.M."/>
            <person name="Wong E.S."/>
            <person name="Gemmell N.J."/>
            <person name="Buschiazzo E."/>
            <person name="Vargas Jentzsch I.M."/>
            <person name="Merkel A."/>
            <person name="Schmitz J."/>
            <person name="Zemann A."/>
            <person name="Churakov G."/>
            <person name="Kriegs J.O."/>
            <person name="Brosius J."/>
            <person name="Murchison E.P."/>
            <person name="Sachidanandam R."/>
            <person name="Smith C."/>
            <person name="Hannon G.J."/>
            <person name="Tsend-Ayush E."/>
            <person name="McMillan D."/>
            <person name="Attenborough R."/>
            <person name="Rens W."/>
            <person name="Ferguson-Smith M."/>
            <person name="Lefevre C.M."/>
            <person name="Sharp J.A."/>
            <person name="Nicholas K.R."/>
            <person name="Ray D.A."/>
            <person name="Kube M."/>
            <person name="Reinhardt R."/>
            <person name="Pringle T.H."/>
            <person name="Taylor J."/>
            <person name="Jones R.C."/>
            <person name="Nixon B."/>
            <person name="Dacheux J.L."/>
            <person name="Niwa H."/>
            <person name="Sekita Y."/>
            <person name="Huang X."/>
            <person name="Stark A."/>
            <person name="Kheradpour P."/>
            <person name="Kellis M."/>
            <person name="Flicek P."/>
            <person name="Chen Y."/>
            <person name="Webber C."/>
            <person name="Hardison R."/>
            <person name="Nelson J."/>
            <person name="Hallsworth-Pepin K."/>
            <person name="Delehaunty K."/>
            <person name="Markovic C."/>
            <person name="Minx P."/>
            <person name="Feng Y."/>
            <person name="Kremitzki C."/>
            <person name="Mitreva M."/>
            <person name="Glasscock J."/>
            <person name="Wylie T."/>
            <person name="Wohldmann P."/>
            <person name="Thiru P."/>
            <person name="Nhan M.N."/>
            <person name="Pohl C.S."/>
            <person name="Smith S.M."/>
            <person name="Hou S."/>
            <person name="Nefedov M."/>
            <person name="de Jong P.J."/>
            <person name="Renfree M.B."/>
            <person name="Mardis E.R."/>
            <person name="Wilson R.K."/>
        </authorList>
    </citation>
    <scope>NUCLEOTIDE SEQUENCE [LARGE SCALE GENOMIC DNA]</scope>
    <source>
        <strain evidence="13 14">Glennie</strain>
    </source>
</reference>
<feature type="compositionally biased region" description="Pro residues" evidence="12">
    <location>
        <begin position="13"/>
        <end position="27"/>
    </location>
</feature>
<dbReference type="InParanoid" id="A0A6I8PKZ7"/>
<evidence type="ECO:0000313" key="14">
    <source>
        <dbReference type="Proteomes" id="UP000002279"/>
    </source>
</evidence>
<dbReference type="GO" id="GO:0006640">
    <property type="term" value="P:monoacylglycerol biosynthetic process"/>
    <property type="evidence" value="ECO:0007669"/>
    <property type="project" value="Ensembl"/>
</dbReference>
<keyword evidence="7" id="KW-1133">Transmembrane helix</keyword>
<keyword evidence="4 11" id="KW-0808">Transferase</keyword>
<keyword evidence="9" id="KW-0472">Membrane</keyword>
<comment type="similarity">
    <text evidence="2 11">Belongs to the diacylglycerol acyltransferase family.</text>
</comment>
<dbReference type="GO" id="GO:0006629">
    <property type="term" value="P:lipid metabolic process"/>
    <property type="evidence" value="ECO:0000318"/>
    <property type="project" value="GO_Central"/>
</dbReference>
<reference evidence="13" key="3">
    <citation type="submission" date="2025-09" db="UniProtKB">
        <authorList>
            <consortium name="Ensembl"/>
        </authorList>
    </citation>
    <scope>IDENTIFICATION</scope>
    <source>
        <strain evidence="13">Glennie</strain>
    </source>
</reference>
<dbReference type="Bgee" id="ENSOANG00000045075">
    <property type="expression patterns" value="Expressed in heart and 2 other cell types or tissues"/>
</dbReference>
<dbReference type="CDD" id="cd07987">
    <property type="entry name" value="LPLAT_MGAT-like"/>
    <property type="match status" value="1"/>
</dbReference>
<keyword evidence="5" id="KW-0812">Transmembrane</keyword>
<dbReference type="GO" id="GO:0005789">
    <property type="term" value="C:endoplasmic reticulum membrane"/>
    <property type="evidence" value="ECO:0000318"/>
    <property type="project" value="GO_Central"/>
</dbReference>
<evidence type="ECO:0000256" key="10">
    <source>
        <dbReference type="ARBA" id="ARBA00023315"/>
    </source>
</evidence>
<name>A0A6I8PKZ7_ORNAN</name>
<dbReference type="GO" id="GO:0008374">
    <property type="term" value="F:O-acyltransferase activity"/>
    <property type="evidence" value="ECO:0000318"/>
    <property type="project" value="GO_Central"/>
</dbReference>
<feature type="region of interest" description="Disordered" evidence="12">
    <location>
        <begin position="1"/>
        <end position="32"/>
    </location>
</feature>
<dbReference type="GeneTree" id="ENSGT01030000234582"/>
<evidence type="ECO:0000256" key="6">
    <source>
        <dbReference type="ARBA" id="ARBA00022824"/>
    </source>
</evidence>
<dbReference type="EC" id="2.3.1.-" evidence="11"/>
<keyword evidence="6 11" id="KW-0256">Endoplasmic reticulum</keyword>
<evidence type="ECO:0000256" key="8">
    <source>
        <dbReference type="ARBA" id="ARBA00023098"/>
    </source>
</evidence>
<keyword evidence="14" id="KW-1185">Reference proteome</keyword>
<dbReference type="PANTHER" id="PTHR12317:SF19">
    <property type="entry name" value="DIACYLGLYCEROL O-ACYLTRANSFERASE 2-LIKE PROTEIN 6"/>
    <property type="match status" value="1"/>
</dbReference>
<evidence type="ECO:0000256" key="7">
    <source>
        <dbReference type="ARBA" id="ARBA00022989"/>
    </source>
</evidence>
<evidence type="ECO:0000256" key="12">
    <source>
        <dbReference type="SAM" id="MobiDB-lite"/>
    </source>
</evidence>
<evidence type="ECO:0000256" key="1">
    <source>
        <dbReference type="ARBA" id="ARBA00004477"/>
    </source>
</evidence>
<comment type="subcellular location">
    <subcellularLocation>
        <location evidence="1 11">Endoplasmic reticulum membrane</location>
        <topology evidence="1 11">Multi-pass membrane protein</topology>
    </subcellularLocation>
</comment>
<dbReference type="AlphaFoldDB" id="A0A6I8PKZ7"/>
<keyword evidence="10" id="KW-0012">Acyltransferase</keyword>
<dbReference type="Pfam" id="PF03982">
    <property type="entry name" value="DAGAT"/>
    <property type="match status" value="1"/>
</dbReference>
<sequence>RRWPSGSEASMGRPPPPRPPPSPPPARPARSAPLAPTRATSILLGPYILLFTDYWMLSVLGLVWFCYDWKTHSQGGRRSRWIRSWSLWKCFRDYFPIRLVKTHDLDPGPNYLIANHPHGIFSYGVYCNFATEATGFSRLFPGITPSLATLEGIFWIPLVREYVMAKGVCPVSRSAIMHLLTRNGPGNAVVIVVGGASEALLCRPGAASIILSRRKGFVRLALCSGAHLVPSYSFGENNSHEQELYSEKSQFGYWVQRAFKELLGLSLCVFHGRGFTRRSWGLLPFNRPITTVVGEPLPLPKVENPSQEMVDHYHGLYVAALRRLFDRHKAQYGDSDAQELTIL</sequence>
<evidence type="ECO:0000256" key="3">
    <source>
        <dbReference type="ARBA" id="ARBA00022516"/>
    </source>
</evidence>
<evidence type="ECO:0000256" key="5">
    <source>
        <dbReference type="ARBA" id="ARBA00022692"/>
    </source>
</evidence>
<organism evidence="13 14">
    <name type="scientific">Ornithorhynchus anatinus</name>
    <name type="common">Duckbill platypus</name>
    <dbReference type="NCBI Taxonomy" id="9258"/>
    <lineage>
        <taxon>Eukaryota</taxon>
        <taxon>Metazoa</taxon>
        <taxon>Chordata</taxon>
        <taxon>Craniata</taxon>
        <taxon>Vertebrata</taxon>
        <taxon>Euteleostomi</taxon>
        <taxon>Mammalia</taxon>
        <taxon>Monotremata</taxon>
        <taxon>Ornithorhynchidae</taxon>
        <taxon>Ornithorhynchus</taxon>
    </lineage>
</organism>
<proteinExistence type="inferred from homology"/>
<evidence type="ECO:0000256" key="9">
    <source>
        <dbReference type="ARBA" id="ARBA00023136"/>
    </source>
</evidence>
<dbReference type="PANTHER" id="PTHR12317">
    <property type="entry name" value="DIACYLGLYCEROL O-ACYLTRANSFERASE"/>
    <property type="match status" value="1"/>
</dbReference>
<accession>A0A6I8PKZ7</accession>
<dbReference type="Ensembl" id="ENSOANT00000070395.1">
    <property type="protein sequence ID" value="ENSOANP00000052454.1"/>
    <property type="gene ID" value="ENSOANG00000045075.1"/>
</dbReference>
<dbReference type="FunCoup" id="A0A6I8PKZ7">
    <property type="interactions" value="26"/>
</dbReference>
<gene>
    <name evidence="13" type="primary">DGAT2L6</name>
</gene>
<dbReference type="Proteomes" id="UP000002279">
    <property type="component" value="Chromosome 6"/>
</dbReference>
<dbReference type="InterPro" id="IPR007130">
    <property type="entry name" value="DAGAT"/>
</dbReference>
<evidence type="ECO:0000256" key="2">
    <source>
        <dbReference type="ARBA" id="ARBA00005420"/>
    </source>
</evidence>
<reference evidence="13" key="2">
    <citation type="submission" date="2025-08" db="UniProtKB">
        <authorList>
            <consortium name="Ensembl"/>
        </authorList>
    </citation>
    <scope>IDENTIFICATION</scope>
    <source>
        <strain evidence="13">Glennie</strain>
    </source>
</reference>
<keyword evidence="3" id="KW-0444">Lipid biosynthesis</keyword>
<evidence type="ECO:0000313" key="13">
    <source>
        <dbReference type="Ensembl" id="ENSOANP00000052454.1"/>
    </source>
</evidence>
<keyword evidence="8" id="KW-0443">Lipid metabolism</keyword>
<evidence type="ECO:0000256" key="4">
    <source>
        <dbReference type="ARBA" id="ARBA00022679"/>
    </source>
</evidence>
<dbReference type="OMA" id="GTWIRFF"/>
<protein>
    <recommendedName>
        <fullName evidence="11">Acyltransferase</fullName>
        <ecNumber evidence="11">2.3.1.-</ecNumber>
    </recommendedName>
</protein>
<evidence type="ECO:0000256" key="11">
    <source>
        <dbReference type="RuleBase" id="RU367023"/>
    </source>
</evidence>